<keyword evidence="6" id="KW-0472">Membrane</keyword>
<dbReference type="GO" id="GO:0030003">
    <property type="term" value="P:intracellular monoatomic cation homeostasis"/>
    <property type="evidence" value="ECO:0007669"/>
    <property type="project" value="TreeGrafter"/>
</dbReference>
<evidence type="ECO:0000259" key="9">
    <source>
        <dbReference type="PROSITE" id="PS51758"/>
    </source>
</evidence>
<reference evidence="11" key="1">
    <citation type="journal article" date="2011" name="Science">
        <title>The plant cell wall-decomposing machinery underlies the functional diversity of forest fungi.</title>
        <authorList>
            <person name="Eastwood D.C."/>
            <person name="Floudas D."/>
            <person name="Binder M."/>
            <person name="Majcherczyk A."/>
            <person name="Schneider P."/>
            <person name="Aerts A."/>
            <person name="Asiegbu F.O."/>
            <person name="Baker S.E."/>
            <person name="Barry K."/>
            <person name="Bendiksby M."/>
            <person name="Blumentritt M."/>
            <person name="Coutinho P.M."/>
            <person name="Cullen D."/>
            <person name="de Vries R.P."/>
            <person name="Gathman A."/>
            <person name="Goodell B."/>
            <person name="Henrissat B."/>
            <person name="Ihrmark K."/>
            <person name="Kauserud H."/>
            <person name="Kohler A."/>
            <person name="LaButti K."/>
            <person name="Lapidus A."/>
            <person name="Lavin J.L."/>
            <person name="Lee Y.-H."/>
            <person name="Lindquist E."/>
            <person name="Lilly W."/>
            <person name="Lucas S."/>
            <person name="Morin E."/>
            <person name="Murat C."/>
            <person name="Oguiza J.A."/>
            <person name="Park J."/>
            <person name="Pisabarro A.G."/>
            <person name="Riley R."/>
            <person name="Rosling A."/>
            <person name="Salamov A."/>
            <person name="Schmidt O."/>
            <person name="Schmutz J."/>
            <person name="Skrede I."/>
            <person name="Stenlid J."/>
            <person name="Wiebenga A."/>
            <person name="Xie X."/>
            <person name="Kuees U."/>
            <person name="Hibbett D.S."/>
            <person name="Hoffmeister D."/>
            <person name="Hoegberg N."/>
            <person name="Martin F."/>
            <person name="Grigoriev I.V."/>
            <person name="Watkinson S.C."/>
        </authorList>
    </citation>
    <scope>NUCLEOTIDE SEQUENCE [LARGE SCALE GENOMIC DNA]</scope>
    <source>
        <strain evidence="11">S7.9</strain>
    </source>
</reference>
<feature type="region of interest" description="Disordered" evidence="8">
    <location>
        <begin position="48"/>
        <end position="117"/>
    </location>
</feature>
<evidence type="ECO:0000256" key="3">
    <source>
        <dbReference type="ARBA" id="ARBA00022792"/>
    </source>
</evidence>
<keyword evidence="2" id="KW-0812">Transmembrane</keyword>
<comment type="subcellular location">
    <subcellularLocation>
        <location evidence="1">Mitochondrion inner membrane</location>
        <topology evidence="1">Single-pass membrane protein</topology>
    </subcellularLocation>
</comment>
<dbReference type="InterPro" id="IPR044202">
    <property type="entry name" value="LETM1/MDM38-like"/>
</dbReference>
<evidence type="ECO:0000256" key="5">
    <source>
        <dbReference type="ARBA" id="ARBA00023128"/>
    </source>
</evidence>
<dbReference type="InterPro" id="IPR033122">
    <property type="entry name" value="LETM1-like_RBD"/>
</dbReference>
<dbReference type="PROSITE" id="PS51758">
    <property type="entry name" value="LETM1_RBD"/>
    <property type="match status" value="1"/>
</dbReference>
<keyword evidence="4" id="KW-1133">Transmembrane helix</keyword>
<evidence type="ECO:0000256" key="6">
    <source>
        <dbReference type="ARBA" id="ARBA00023136"/>
    </source>
</evidence>
<dbReference type="GO" id="GO:0043022">
    <property type="term" value="F:ribosome binding"/>
    <property type="evidence" value="ECO:0007669"/>
    <property type="project" value="InterPro"/>
</dbReference>
<evidence type="ECO:0000313" key="10">
    <source>
        <dbReference type="EMBL" id="EGO25119.1"/>
    </source>
</evidence>
<dbReference type="Proteomes" id="UP000008064">
    <property type="component" value="Unassembled WGS sequence"/>
</dbReference>
<dbReference type="RefSeq" id="XP_007317241.1">
    <property type="nucleotide sequence ID" value="XM_007317179.1"/>
</dbReference>
<dbReference type="HOGENOM" id="CLU_037786_0_0_1"/>
<dbReference type="PANTHER" id="PTHR14009:SF1">
    <property type="entry name" value="MITOCHONDRIAL PROTON_CALCIUM EXCHANGER PROTEIN"/>
    <property type="match status" value="1"/>
</dbReference>
<dbReference type="GeneID" id="18818802"/>
<evidence type="ECO:0000256" key="7">
    <source>
        <dbReference type="PROSITE-ProRule" id="PRU01094"/>
    </source>
</evidence>
<feature type="compositionally biased region" description="Polar residues" evidence="8">
    <location>
        <begin position="48"/>
        <end position="65"/>
    </location>
</feature>
<keyword evidence="3" id="KW-0999">Mitochondrion inner membrane</keyword>
<evidence type="ECO:0000256" key="8">
    <source>
        <dbReference type="SAM" id="MobiDB-lite"/>
    </source>
</evidence>
<keyword evidence="5 7" id="KW-0496">Mitochondrion</keyword>
<dbReference type="OrthoDB" id="73691at2759"/>
<dbReference type="GO" id="GO:0005743">
    <property type="term" value="C:mitochondrial inner membrane"/>
    <property type="evidence" value="ECO:0007669"/>
    <property type="project" value="UniProtKB-SubCell"/>
</dbReference>
<protein>
    <recommendedName>
        <fullName evidence="9">Letm1 RBD domain-containing protein</fullName>
    </recommendedName>
</protein>
<evidence type="ECO:0000313" key="11">
    <source>
        <dbReference type="Proteomes" id="UP000008064"/>
    </source>
</evidence>
<dbReference type="KEGG" id="sla:SERLADRAFT_464816"/>
<dbReference type="Pfam" id="PF07766">
    <property type="entry name" value="LETM1_RBD"/>
    <property type="match status" value="1"/>
</dbReference>
<dbReference type="EMBL" id="GL945433">
    <property type="protein sequence ID" value="EGO25119.1"/>
    <property type="molecule type" value="Genomic_DNA"/>
</dbReference>
<accession>F8NTZ2</accession>
<organism evidence="11">
    <name type="scientific">Serpula lacrymans var. lacrymans (strain S7.9)</name>
    <name type="common">Dry rot fungus</name>
    <dbReference type="NCBI Taxonomy" id="578457"/>
    <lineage>
        <taxon>Eukaryota</taxon>
        <taxon>Fungi</taxon>
        <taxon>Dikarya</taxon>
        <taxon>Basidiomycota</taxon>
        <taxon>Agaricomycotina</taxon>
        <taxon>Agaricomycetes</taxon>
        <taxon>Agaricomycetidae</taxon>
        <taxon>Boletales</taxon>
        <taxon>Coniophorineae</taxon>
        <taxon>Serpulaceae</taxon>
        <taxon>Serpula</taxon>
    </lineage>
</organism>
<evidence type="ECO:0000256" key="1">
    <source>
        <dbReference type="ARBA" id="ARBA00004434"/>
    </source>
</evidence>
<gene>
    <name evidence="10" type="ORF">SERLADRAFT_464816</name>
</gene>
<feature type="compositionally biased region" description="Low complexity" evidence="8">
    <location>
        <begin position="92"/>
        <end position="101"/>
    </location>
</feature>
<evidence type="ECO:0000256" key="2">
    <source>
        <dbReference type="ARBA" id="ARBA00022692"/>
    </source>
</evidence>
<dbReference type="PANTHER" id="PTHR14009">
    <property type="entry name" value="LEUCINE ZIPPER-EF-HAND CONTAINING TRANSMEMBRANE PROTEIN"/>
    <property type="match status" value="1"/>
</dbReference>
<name>F8NTZ2_SERL9</name>
<feature type="compositionally biased region" description="Polar residues" evidence="8">
    <location>
        <begin position="82"/>
        <end position="91"/>
    </location>
</feature>
<feature type="domain" description="Letm1 RBD" evidence="9">
    <location>
        <begin position="223"/>
        <end position="400"/>
    </location>
</feature>
<proteinExistence type="predicted"/>
<dbReference type="AlphaFoldDB" id="F8NTZ2"/>
<sequence>MLRLLGRNVAVERSIVLRTHWSNTKCNIDTLVLYPNTSFARFVTTPSAQKTANQTDTSHPLPSQTRKQKIDLKPAPIKASSLPPSFHSTTNPTKSTPLPHSSKPKPSPVAVKADTTPPPGASVIELAKYDIALATAQGVLEAPPKDASSFKRFTHQAIQLLKFYFRGLKAINTHRKQTAAIHARVRSGGPAISRAEARFIRTYKQDALKLVPFTFLLLTLEELIPLVALYAPRMLPSTCSLPAQHDRIRVAARERQLDVWKQAGNGELFIRAIQKAEGSQTEVVSIGQNGIVNAMCGLLGLPQWGPSSLSMWRLRRHLRYLSMDDALLHKEGLGKDLTMPELSDALYERGILTQTLTREDMEVRLKWWLTFCEGEHRDEATDAVTRRILAVALVGARRSW</sequence>
<evidence type="ECO:0000256" key="4">
    <source>
        <dbReference type="ARBA" id="ARBA00022989"/>
    </source>
</evidence>